<dbReference type="Gene3D" id="3.40.50.1820">
    <property type="entry name" value="alpha/beta hydrolase"/>
    <property type="match status" value="1"/>
</dbReference>
<dbReference type="Proteomes" id="UP000319865">
    <property type="component" value="Unassembled WGS sequence"/>
</dbReference>
<dbReference type="PANTHER" id="PTHR48081:SF8">
    <property type="entry name" value="ALPHA_BETA HYDROLASE FOLD-3 DOMAIN-CONTAINING PROTEIN-RELATED"/>
    <property type="match status" value="1"/>
</dbReference>
<reference evidence="3 4" key="1">
    <citation type="submission" date="2019-06" db="EMBL/GenBank/DDBJ databases">
        <title>Sequencing the genomes of 1000 actinobacteria strains.</title>
        <authorList>
            <person name="Klenk H.-P."/>
        </authorList>
    </citation>
    <scope>NUCLEOTIDE SEQUENCE [LARGE SCALE GENOMIC DNA]</scope>
    <source>
        <strain evidence="3 4">DSM 46837</strain>
    </source>
</reference>
<dbReference type="PANTHER" id="PTHR48081">
    <property type="entry name" value="AB HYDROLASE SUPERFAMILY PROTEIN C4A8.06C"/>
    <property type="match status" value="1"/>
</dbReference>
<evidence type="ECO:0000313" key="4">
    <source>
        <dbReference type="Proteomes" id="UP000319865"/>
    </source>
</evidence>
<dbReference type="InterPro" id="IPR050300">
    <property type="entry name" value="GDXG_lipolytic_enzyme"/>
</dbReference>
<gene>
    <name evidence="3" type="ORF">FHU33_2894</name>
</gene>
<sequence>MKVVAAVLRLAYKPRMATAERGRARVAAPKGPSGPPAKVRRRHAVSTRRVGGFDCHTVAPRGGGAARAAIYLHGGAYISEISPQHWTLISRMADAGVRVEVPSYGLAPQHTYRDAYPFLTEVYRQLVADVDAAAITVVGDSAGGGLALGLAQTLGDAGLPQPGRLVLVAPWLDLTLSNPDLPAVEERDPWLSTAGLHEAANAWAGGDDPTDPRLSPLGGSLAGLPPTDLYVGTRDICLPDALLLRDRAAAEGPALRLTVCEGAVHVYPLVPAPEGRAAAREIVASVAAGTAERPTGADPAR</sequence>
<dbReference type="AlphaFoldDB" id="A0A543PHB4"/>
<comment type="caution">
    <text evidence="3">The sequence shown here is derived from an EMBL/GenBank/DDBJ whole genome shotgun (WGS) entry which is preliminary data.</text>
</comment>
<accession>A0A543PHB4</accession>
<proteinExistence type="predicted"/>
<evidence type="ECO:0000313" key="3">
    <source>
        <dbReference type="EMBL" id="TQN43449.1"/>
    </source>
</evidence>
<dbReference type="InterPro" id="IPR029058">
    <property type="entry name" value="AB_hydrolase_fold"/>
</dbReference>
<dbReference type="SUPFAM" id="SSF53474">
    <property type="entry name" value="alpha/beta-Hydrolases"/>
    <property type="match status" value="1"/>
</dbReference>
<dbReference type="InterPro" id="IPR013094">
    <property type="entry name" value="AB_hydrolase_3"/>
</dbReference>
<keyword evidence="1" id="KW-0378">Hydrolase</keyword>
<name>A0A543PHB4_9ACTN</name>
<feature type="domain" description="Alpha/beta hydrolase fold-3" evidence="2">
    <location>
        <begin position="70"/>
        <end position="267"/>
    </location>
</feature>
<evidence type="ECO:0000256" key="1">
    <source>
        <dbReference type="ARBA" id="ARBA00022801"/>
    </source>
</evidence>
<evidence type="ECO:0000259" key="2">
    <source>
        <dbReference type="Pfam" id="PF07859"/>
    </source>
</evidence>
<organism evidence="3 4">
    <name type="scientific">Blastococcus colisei</name>
    <dbReference type="NCBI Taxonomy" id="1564162"/>
    <lineage>
        <taxon>Bacteria</taxon>
        <taxon>Bacillati</taxon>
        <taxon>Actinomycetota</taxon>
        <taxon>Actinomycetes</taxon>
        <taxon>Geodermatophilales</taxon>
        <taxon>Geodermatophilaceae</taxon>
        <taxon>Blastococcus</taxon>
    </lineage>
</organism>
<protein>
    <submittedName>
        <fullName evidence="3">Acetyl esterase/lipase</fullName>
    </submittedName>
</protein>
<dbReference type="Pfam" id="PF07859">
    <property type="entry name" value="Abhydrolase_3"/>
    <property type="match status" value="1"/>
</dbReference>
<dbReference type="EMBL" id="VFQE01000001">
    <property type="protein sequence ID" value="TQN43449.1"/>
    <property type="molecule type" value="Genomic_DNA"/>
</dbReference>
<dbReference type="GO" id="GO:0016787">
    <property type="term" value="F:hydrolase activity"/>
    <property type="evidence" value="ECO:0007669"/>
    <property type="project" value="UniProtKB-KW"/>
</dbReference>
<keyword evidence="4" id="KW-1185">Reference proteome</keyword>